<dbReference type="InterPro" id="IPR013430">
    <property type="entry name" value="Toxin_antidote_HigA"/>
</dbReference>
<evidence type="ECO:0000256" key="1">
    <source>
        <dbReference type="ARBA" id="ARBA00023125"/>
    </source>
</evidence>
<comment type="caution">
    <text evidence="3">The sequence shown here is derived from an EMBL/GenBank/DDBJ whole genome shotgun (WGS) entry which is preliminary data.</text>
</comment>
<dbReference type="PANTHER" id="PTHR36924">
    <property type="entry name" value="ANTITOXIN HIGA-1"/>
    <property type="match status" value="1"/>
</dbReference>
<evidence type="ECO:0000259" key="2">
    <source>
        <dbReference type="PROSITE" id="PS50943"/>
    </source>
</evidence>
<dbReference type="SUPFAM" id="SSF47413">
    <property type="entry name" value="lambda repressor-like DNA-binding domains"/>
    <property type="match status" value="1"/>
</dbReference>
<organism evidence="3 4">
    <name type="scientific">Shivajiella indica</name>
    <dbReference type="NCBI Taxonomy" id="872115"/>
    <lineage>
        <taxon>Bacteria</taxon>
        <taxon>Pseudomonadati</taxon>
        <taxon>Bacteroidota</taxon>
        <taxon>Cytophagia</taxon>
        <taxon>Cytophagales</taxon>
        <taxon>Cyclobacteriaceae</taxon>
        <taxon>Shivajiella</taxon>
    </lineage>
</organism>
<dbReference type="Gene3D" id="1.10.260.40">
    <property type="entry name" value="lambda repressor-like DNA-binding domains"/>
    <property type="match status" value="1"/>
</dbReference>
<dbReference type="InterPro" id="IPR010982">
    <property type="entry name" value="Lambda_DNA-bd_dom_sf"/>
</dbReference>
<dbReference type="PROSITE" id="PS50943">
    <property type="entry name" value="HTH_CROC1"/>
    <property type="match status" value="1"/>
</dbReference>
<accession>A0ABW5BDF0</accession>
<keyword evidence="1" id="KW-0238">DNA-binding</keyword>
<dbReference type="Proteomes" id="UP001597414">
    <property type="component" value="Unassembled WGS sequence"/>
</dbReference>
<dbReference type="RefSeq" id="WP_380805331.1">
    <property type="nucleotide sequence ID" value="NZ_JBHUIV010000025.1"/>
</dbReference>
<dbReference type="EMBL" id="JBHUIV010000025">
    <property type="protein sequence ID" value="MFD2203226.1"/>
    <property type="molecule type" value="Genomic_DNA"/>
</dbReference>
<name>A0ABW5BDF0_9BACT</name>
<evidence type="ECO:0000313" key="4">
    <source>
        <dbReference type="Proteomes" id="UP001597414"/>
    </source>
</evidence>
<evidence type="ECO:0000313" key="3">
    <source>
        <dbReference type="EMBL" id="MFD2203226.1"/>
    </source>
</evidence>
<proteinExistence type="predicted"/>
<dbReference type="InterPro" id="IPR001387">
    <property type="entry name" value="Cro/C1-type_HTH"/>
</dbReference>
<protein>
    <submittedName>
        <fullName evidence="3">HigA family addiction module antitoxin</fullName>
    </submittedName>
</protein>
<dbReference type="NCBIfam" id="TIGR02607">
    <property type="entry name" value="antidote_HigA"/>
    <property type="match status" value="1"/>
</dbReference>
<dbReference type="PANTHER" id="PTHR36924:SF1">
    <property type="entry name" value="ANTITOXIN HIGA-1"/>
    <property type="match status" value="1"/>
</dbReference>
<reference evidence="4" key="1">
    <citation type="journal article" date="2019" name="Int. J. Syst. Evol. Microbiol.">
        <title>The Global Catalogue of Microorganisms (GCM) 10K type strain sequencing project: providing services to taxonomists for standard genome sequencing and annotation.</title>
        <authorList>
            <consortium name="The Broad Institute Genomics Platform"/>
            <consortium name="The Broad Institute Genome Sequencing Center for Infectious Disease"/>
            <person name="Wu L."/>
            <person name="Ma J."/>
        </authorList>
    </citation>
    <scope>NUCLEOTIDE SEQUENCE [LARGE SCALE GENOMIC DNA]</scope>
    <source>
        <strain evidence="4">KCTC 19812</strain>
    </source>
</reference>
<gene>
    <name evidence="3" type="ORF">ACFSKV_16735</name>
</gene>
<keyword evidence="4" id="KW-1185">Reference proteome</keyword>
<sequence>MDKLKDIHPCKISLEEFQIPMEISAYRLAKETLIPQTRFSEIIKGNRRITVDTVLPLSKFFGPSPKYWLELQDYYDLEEEQYQKSQELDKINPIRNTAA</sequence>
<feature type="domain" description="HTH cro/C1-type" evidence="2">
    <location>
        <begin position="28"/>
        <end position="68"/>
    </location>
</feature>